<reference evidence="1" key="1">
    <citation type="submission" date="2018-11" db="EMBL/GenBank/DDBJ databases">
        <authorList>
            <person name="Grassa J C."/>
        </authorList>
    </citation>
    <scope>NUCLEOTIDE SEQUENCE [LARGE SCALE GENOMIC DNA]</scope>
</reference>
<dbReference type="Proteomes" id="UP000596661">
    <property type="component" value="Chromosome 8"/>
</dbReference>
<proteinExistence type="predicted"/>
<accession>A0A803Q8V3</accession>
<dbReference type="PANTHER" id="PTHR33116">
    <property type="entry name" value="REVERSE TRANSCRIPTASE ZINC-BINDING DOMAIN-CONTAINING PROTEIN-RELATED-RELATED"/>
    <property type="match status" value="1"/>
</dbReference>
<dbReference type="EMBL" id="UZAU01000713">
    <property type="status" value="NOT_ANNOTATED_CDS"/>
    <property type="molecule type" value="Genomic_DNA"/>
</dbReference>
<organism evidence="1 2">
    <name type="scientific">Cannabis sativa</name>
    <name type="common">Hemp</name>
    <name type="synonym">Marijuana</name>
    <dbReference type="NCBI Taxonomy" id="3483"/>
    <lineage>
        <taxon>Eukaryota</taxon>
        <taxon>Viridiplantae</taxon>
        <taxon>Streptophyta</taxon>
        <taxon>Embryophyta</taxon>
        <taxon>Tracheophyta</taxon>
        <taxon>Spermatophyta</taxon>
        <taxon>Magnoliopsida</taxon>
        <taxon>eudicotyledons</taxon>
        <taxon>Gunneridae</taxon>
        <taxon>Pentapetalae</taxon>
        <taxon>rosids</taxon>
        <taxon>fabids</taxon>
        <taxon>Rosales</taxon>
        <taxon>Cannabaceae</taxon>
        <taxon>Cannabis</taxon>
    </lineage>
</organism>
<dbReference type="PANTHER" id="PTHR33116:SF86">
    <property type="entry name" value="REVERSE TRANSCRIPTASE DOMAIN-CONTAINING PROTEIN"/>
    <property type="match status" value="1"/>
</dbReference>
<sequence length="279" mass="31984">MDSLLYKQEVFWKQRSRENWLKIGDKNTKFFYHKATARKCNNLIRTLTLDDGSTVTDQTSIMKNFMEFYSNLFTSQVEGLSAAIRLKETSKDYSEIPIYRDAHAISHILFVDDNLLFTKINSRVYFVIMDILNMYHRATGQLVNFTKLAILFSPNTTLREKDLFFSHLDLGNVNFASRYLGVPQYSGKFNNFHYLVRNVSAKMNNWNGIFFQGMAKKPLLKLWSRLSHPMLCPDLKSPCPLAKKLKALLPTSGGVPKITTAKFIGNPSPSFVILNSLVA</sequence>
<dbReference type="Gramene" id="evm.model.08.1493">
    <property type="protein sequence ID" value="cds.evm.model.08.1493"/>
    <property type="gene ID" value="evm.TU.08.1493"/>
</dbReference>
<evidence type="ECO:0000313" key="1">
    <source>
        <dbReference type="EnsemblPlants" id="cds.evm.model.08.1493"/>
    </source>
</evidence>
<dbReference type="AlphaFoldDB" id="A0A803Q8V3"/>
<reference evidence="1" key="2">
    <citation type="submission" date="2021-03" db="UniProtKB">
        <authorList>
            <consortium name="EnsemblPlants"/>
        </authorList>
    </citation>
    <scope>IDENTIFICATION</scope>
</reference>
<keyword evidence="2" id="KW-1185">Reference proteome</keyword>
<dbReference type="EnsemblPlants" id="evm.model.08.1493">
    <property type="protein sequence ID" value="cds.evm.model.08.1493"/>
    <property type="gene ID" value="evm.TU.08.1493"/>
</dbReference>
<protein>
    <recommendedName>
        <fullName evidence="3">Reverse transcriptase</fullName>
    </recommendedName>
</protein>
<name>A0A803Q8V3_CANSA</name>
<evidence type="ECO:0008006" key="3">
    <source>
        <dbReference type="Google" id="ProtNLM"/>
    </source>
</evidence>
<evidence type="ECO:0000313" key="2">
    <source>
        <dbReference type="Proteomes" id="UP000596661"/>
    </source>
</evidence>